<reference evidence="5 6" key="1">
    <citation type="submission" date="2018-10" db="EMBL/GenBank/DDBJ databases">
        <title>Fifty Aureobasidium pullulans genomes reveal a recombining polyextremotolerant generalist.</title>
        <authorList>
            <person name="Gostincar C."/>
            <person name="Turk M."/>
            <person name="Zajc J."/>
            <person name="Gunde-Cimerman N."/>
        </authorList>
    </citation>
    <scope>NUCLEOTIDE SEQUENCE [LARGE SCALE GENOMIC DNA]</scope>
    <source>
        <strain evidence="5 6">EXF-3863</strain>
    </source>
</reference>
<dbReference type="PANTHER" id="PTHR31601:SF2">
    <property type="entry name" value="ALPHA-KETOGLUTARATE DEHYDROGENASE COMPONENT 4"/>
    <property type="match status" value="1"/>
</dbReference>
<organism evidence="5 6">
    <name type="scientific">Aureobasidium pullulans</name>
    <name type="common">Black yeast</name>
    <name type="synonym">Pullularia pullulans</name>
    <dbReference type="NCBI Taxonomy" id="5580"/>
    <lineage>
        <taxon>Eukaryota</taxon>
        <taxon>Fungi</taxon>
        <taxon>Dikarya</taxon>
        <taxon>Ascomycota</taxon>
        <taxon>Pezizomycotina</taxon>
        <taxon>Dothideomycetes</taxon>
        <taxon>Dothideomycetidae</taxon>
        <taxon>Dothideales</taxon>
        <taxon>Saccotheciaceae</taxon>
        <taxon>Aureobasidium</taxon>
    </lineage>
</organism>
<protein>
    <recommendedName>
        <fullName evidence="7">Ribosomal protein YMR-31</fullName>
    </recommendedName>
</protein>
<gene>
    <name evidence="5" type="ORF">D6C91_04253</name>
</gene>
<accession>A0A4S9TBA5</accession>
<dbReference type="AlphaFoldDB" id="A0A4S9TBA5"/>
<comment type="subcellular location">
    <subcellularLocation>
        <location evidence="1">Mitochondrion</location>
    </subcellularLocation>
</comment>
<feature type="region of interest" description="Disordered" evidence="4">
    <location>
        <begin position="134"/>
        <end position="170"/>
    </location>
</feature>
<dbReference type="PANTHER" id="PTHR31601">
    <property type="entry name" value="28S RIBOSOMAL PROTEIN S36, MITOCHONDRIAL"/>
    <property type="match status" value="1"/>
</dbReference>
<comment type="similarity">
    <text evidence="3">Belongs to the alpha-ketoglutarate dehydrogenase component 4 family.</text>
</comment>
<name>A0A4S9TBA5_AURPU</name>
<evidence type="ECO:0000313" key="6">
    <source>
        <dbReference type="Proteomes" id="UP000308005"/>
    </source>
</evidence>
<evidence type="ECO:0008006" key="7">
    <source>
        <dbReference type="Google" id="ProtNLM"/>
    </source>
</evidence>
<keyword evidence="2" id="KW-0496">Mitochondrion</keyword>
<dbReference type="InterPro" id="IPR020373">
    <property type="entry name" value="Kgd4/YMR-31"/>
</dbReference>
<sequence>MSPRTRYNFLLSLVNTWLPSSFPVTLPQLFNFSTSKRPSPPKPDSSVSARPAPPASHFRLLSTTSLLASQHSTRAASHNQSHHTYSKMQATRILFGRQPMIRFLGKRSIPTKIDHTPHAHPAAPTSELPDSFASYRQKAQQHGPLSRRSPASQYGGFVGPKAGKSLGPVEPAAGEFFDRSDLPARFARTSWSAAEIEAIESGGASMFA</sequence>
<comment type="caution">
    <text evidence="5">The sequence shown here is derived from an EMBL/GenBank/DDBJ whole genome shotgun (WGS) entry which is preliminary data.</text>
</comment>
<dbReference type="EMBL" id="QZBM01000153">
    <property type="protein sequence ID" value="THZ21792.1"/>
    <property type="molecule type" value="Genomic_DNA"/>
</dbReference>
<dbReference type="Proteomes" id="UP000308005">
    <property type="component" value="Unassembled WGS sequence"/>
</dbReference>
<evidence type="ECO:0000256" key="2">
    <source>
        <dbReference type="ARBA" id="ARBA00023128"/>
    </source>
</evidence>
<dbReference type="GO" id="GO:0004591">
    <property type="term" value="F:oxoglutarate dehydrogenase (succinyl-transferring) activity"/>
    <property type="evidence" value="ECO:0007669"/>
    <property type="project" value="TreeGrafter"/>
</dbReference>
<evidence type="ECO:0000256" key="1">
    <source>
        <dbReference type="ARBA" id="ARBA00004173"/>
    </source>
</evidence>
<proteinExistence type="inferred from homology"/>
<dbReference type="GO" id="GO:0006103">
    <property type="term" value="P:2-oxoglutarate metabolic process"/>
    <property type="evidence" value="ECO:0007669"/>
    <property type="project" value="InterPro"/>
</dbReference>
<dbReference type="Pfam" id="PF10937">
    <property type="entry name" value="Kgd4-YMR31"/>
    <property type="match status" value="1"/>
</dbReference>
<feature type="region of interest" description="Disordered" evidence="4">
    <location>
        <begin position="33"/>
        <end position="55"/>
    </location>
</feature>
<evidence type="ECO:0000313" key="5">
    <source>
        <dbReference type="EMBL" id="THZ21792.1"/>
    </source>
</evidence>
<evidence type="ECO:0000256" key="4">
    <source>
        <dbReference type="SAM" id="MobiDB-lite"/>
    </source>
</evidence>
<evidence type="ECO:0000256" key="3">
    <source>
        <dbReference type="ARBA" id="ARBA00043970"/>
    </source>
</evidence>
<dbReference type="GO" id="GO:0005739">
    <property type="term" value="C:mitochondrion"/>
    <property type="evidence" value="ECO:0007669"/>
    <property type="project" value="UniProtKB-SubCell"/>
</dbReference>